<sequence>MKSKITGGSTTLLFTAKVLNKHDIKYYQCSETGFIQTEEPYWLEEAYSSAITKLDIGLVSRNEGLREIVIPILNHYFDPNAQFLDYAGGYGIFTRQMRDKGFNFYHTDIHCKNLFAEYFEQSDLPADSTFEAITAFEVFEHLPDPVGTFKIMTSYSDTIILSTVLQPATPLKSVDDWWYFIPETGQHVALFTAKALEHIGNQFGYNFYTDGHGVHLFTKKKLTGNPFQKKRDPFLIRKMRKMVRKYDLTQNPERETLLQKDWTVIKNKLK</sequence>
<dbReference type="RefSeq" id="WP_136839017.1">
    <property type="nucleotide sequence ID" value="NZ_SWBR01000001.1"/>
</dbReference>
<dbReference type="GO" id="GO:0008168">
    <property type="term" value="F:methyltransferase activity"/>
    <property type="evidence" value="ECO:0007669"/>
    <property type="project" value="UniProtKB-KW"/>
</dbReference>
<dbReference type="Gene3D" id="3.40.50.150">
    <property type="entry name" value="Vaccinia Virus protein VP39"/>
    <property type="match status" value="1"/>
</dbReference>
<dbReference type="AlphaFoldDB" id="A0A4U1CVE8"/>
<protein>
    <submittedName>
        <fullName evidence="1">Class I SAM-dependent methyltransferase</fullName>
    </submittedName>
</protein>
<keyword evidence="1" id="KW-0489">Methyltransferase</keyword>
<name>A0A4U1CVE8_9SPHI</name>
<evidence type="ECO:0000313" key="2">
    <source>
        <dbReference type="Proteomes" id="UP000309488"/>
    </source>
</evidence>
<gene>
    <name evidence="1" type="ORF">FA048_04555</name>
</gene>
<accession>A0A4U1CVE8</accession>
<keyword evidence="1" id="KW-0808">Transferase</keyword>
<reference evidence="1 2" key="1">
    <citation type="submission" date="2019-04" db="EMBL/GenBank/DDBJ databases">
        <title>Pedobacter sp. RP-3-22 sp. nov., isolated from Arctic soil.</title>
        <authorList>
            <person name="Dahal R.H."/>
            <person name="Kim D.-U."/>
        </authorList>
    </citation>
    <scope>NUCLEOTIDE SEQUENCE [LARGE SCALE GENOMIC DNA]</scope>
    <source>
        <strain evidence="1 2">RP-3-22</strain>
    </source>
</reference>
<proteinExistence type="predicted"/>
<dbReference type="InterPro" id="IPR029063">
    <property type="entry name" value="SAM-dependent_MTases_sf"/>
</dbReference>
<keyword evidence="2" id="KW-1185">Reference proteome</keyword>
<dbReference type="Proteomes" id="UP000309488">
    <property type="component" value="Unassembled WGS sequence"/>
</dbReference>
<dbReference type="GO" id="GO:0032259">
    <property type="term" value="P:methylation"/>
    <property type="evidence" value="ECO:0007669"/>
    <property type="project" value="UniProtKB-KW"/>
</dbReference>
<dbReference type="EMBL" id="SWBR01000001">
    <property type="protein sequence ID" value="TKC12894.1"/>
    <property type="molecule type" value="Genomic_DNA"/>
</dbReference>
<organism evidence="1 2">
    <name type="scientific">Pedobacter polaris</name>
    <dbReference type="NCBI Taxonomy" id="2571273"/>
    <lineage>
        <taxon>Bacteria</taxon>
        <taxon>Pseudomonadati</taxon>
        <taxon>Bacteroidota</taxon>
        <taxon>Sphingobacteriia</taxon>
        <taxon>Sphingobacteriales</taxon>
        <taxon>Sphingobacteriaceae</taxon>
        <taxon>Pedobacter</taxon>
    </lineage>
</organism>
<dbReference type="OrthoDB" id="9816564at2"/>
<dbReference type="SUPFAM" id="SSF53335">
    <property type="entry name" value="S-adenosyl-L-methionine-dependent methyltransferases"/>
    <property type="match status" value="1"/>
</dbReference>
<evidence type="ECO:0000313" key="1">
    <source>
        <dbReference type="EMBL" id="TKC12894.1"/>
    </source>
</evidence>
<dbReference type="Pfam" id="PF13489">
    <property type="entry name" value="Methyltransf_23"/>
    <property type="match status" value="1"/>
</dbReference>
<comment type="caution">
    <text evidence="1">The sequence shown here is derived from an EMBL/GenBank/DDBJ whole genome shotgun (WGS) entry which is preliminary data.</text>
</comment>